<feature type="chain" id="PRO_5031064273" description="Gram-positive cocci surface proteins LPxTG domain-containing protein" evidence="7">
    <location>
        <begin position="28"/>
        <end position="233"/>
    </location>
</feature>
<dbReference type="AlphaFoldDB" id="A0A7W7VI65"/>
<dbReference type="Proteomes" id="UP000520767">
    <property type="component" value="Unassembled WGS sequence"/>
</dbReference>
<keyword evidence="10" id="KW-1185">Reference proteome</keyword>
<feature type="transmembrane region" description="Helical" evidence="6">
    <location>
        <begin position="208"/>
        <end position="227"/>
    </location>
</feature>
<dbReference type="RefSeq" id="WP_184815206.1">
    <property type="nucleotide sequence ID" value="NZ_JACHJQ010000009.1"/>
</dbReference>
<keyword evidence="1" id="KW-0134">Cell wall</keyword>
<keyword evidence="3 7" id="KW-0732">Signal</keyword>
<protein>
    <recommendedName>
        <fullName evidence="8">Gram-positive cocci surface proteins LPxTG domain-containing protein</fullName>
    </recommendedName>
</protein>
<keyword evidence="2" id="KW-0964">Secreted</keyword>
<gene>
    <name evidence="9" type="ORF">FHR82_007436</name>
</gene>
<evidence type="ECO:0000313" key="10">
    <source>
        <dbReference type="Proteomes" id="UP000520767"/>
    </source>
</evidence>
<organism evidence="9 10">
    <name type="scientific">Actinophytocola algeriensis</name>
    <dbReference type="NCBI Taxonomy" id="1768010"/>
    <lineage>
        <taxon>Bacteria</taxon>
        <taxon>Bacillati</taxon>
        <taxon>Actinomycetota</taxon>
        <taxon>Actinomycetes</taxon>
        <taxon>Pseudonocardiales</taxon>
        <taxon>Pseudonocardiaceae</taxon>
    </lineage>
</organism>
<dbReference type="EMBL" id="JACHJQ010000009">
    <property type="protein sequence ID" value="MBB4911176.1"/>
    <property type="molecule type" value="Genomic_DNA"/>
</dbReference>
<feature type="region of interest" description="Disordered" evidence="5">
    <location>
        <begin position="137"/>
        <end position="184"/>
    </location>
</feature>
<evidence type="ECO:0000313" key="9">
    <source>
        <dbReference type="EMBL" id="MBB4911176.1"/>
    </source>
</evidence>
<keyword evidence="4" id="KW-0572">Peptidoglycan-anchor</keyword>
<feature type="domain" description="Gram-positive cocci surface proteins LPxTG" evidence="8">
    <location>
        <begin position="199"/>
        <end position="233"/>
    </location>
</feature>
<reference evidence="9 10" key="1">
    <citation type="submission" date="2020-08" db="EMBL/GenBank/DDBJ databases">
        <title>Genomic Encyclopedia of Type Strains, Phase III (KMG-III): the genomes of soil and plant-associated and newly described type strains.</title>
        <authorList>
            <person name="Whitman W."/>
        </authorList>
    </citation>
    <scope>NUCLEOTIDE SEQUENCE [LARGE SCALE GENOMIC DNA]</scope>
    <source>
        <strain evidence="9 10">CECT 8960</strain>
    </source>
</reference>
<evidence type="ECO:0000259" key="8">
    <source>
        <dbReference type="PROSITE" id="PS50847"/>
    </source>
</evidence>
<name>A0A7W7VI65_9PSEU</name>
<feature type="signal peptide" evidence="7">
    <location>
        <begin position="1"/>
        <end position="27"/>
    </location>
</feature>
<evidence type="ECO:0000256" key="7">
    <source>
        <dbReference type="SAM" id="SignalP"/>
    </source>
</evidence>
<keyword evidence="6" id="KW-1133">Transmembrane helix</keyword>
<dbReference type="PROSITE" id="PS50847">
    <property type="entry name" value="GRAM_POS_ANCHORING"/>
    <property type="match status" value="1"/>
</dbReference>
<evidence type="ECO:0000256" key="5">
    <source>
        <dbReference type="SAM" id="MobiDB-lite"/>
    </source>
</evidence>
<dbReference type="InterPro" id="IPR019931">
    <property type="entry name" value="LPXTG_anchor"/>
</dbReference>
<keyword evidence="6" id="KW-0472">Membrane</keyword>
<evidence type="ECO:0000256" key="1">
    <source>
        <dbReference type="ARBA" id="ARBA00022512"/>
    </source>
</evidence>
<accession>A0A7W7VI65</accession>
<evidence type="ECO:0000256" key="6">
    <source>
        <dbReference type="SAM" id="Phobius"/>
    </source>
</evidence>
<proteinExistence type="predicted"/>
<evidence type="ECO:0000256" key="4">
    <source>
        <dbReference type="ARBA" id="ARBA00023088"/>
    </source>
</evidence>
<keyword evidence="6" id="KW-0812">Transmembrane</keyword>
<evidence type="ECO:0000256" key="3">
    <source>
        <dbReference type="ARBA" id="ARBA00022729"/>
    </source>
</evidence>
<sequence>MSRYLRATLALTSAVAGAVLFAAPALGQPSGDPVSGDDRATAHPGNVVAADCGALYPGSHDVTGDLTATDDGTYIDVTAVVGGVDVVGVIVKGGPAYNQYDVADLGDLPWLDLHSPINASGGPAGISHWFACGVGESTTTPTTTTTTDNTTTTETTTTTTDSSSPATTTTTGNGSESSSAAVTTTTSVDVAPAAQDDDLASTGFNGGWLMALAAGLLIAGGAVLLLLRARARS</sequence>
<comment type="caution">
    <text evidence="9">The sequence shown here is derived from an EMBL/GenBank/DDBJ whole genome shotgun (WGS) entry which is preliminary data.</text>
</comment>
<evidence type="ECO:0000256" key="2">
    <source>
        <dbReference type="ARBA" id="ARBA00022525"/>
    </source>
</evidence>